<name>A0ABP6VBS9_9PSEU</name>
<reference evidence="2" key="1">
    <citation type="journal article" date="2019" name="Int. J. Syst. Evol. Microbiol.">
        <title>The Global Catalogue of Microorganisms (GCM) 10K type strain sequencing project: providing services to taxonomists for standard genome sequencing and annotation.</title>
        <authorList>
            <consortium name="The Broad Institute Genomics Platform"/>
            <consortium name="The Broad Institute Genome Sequencing Center for Infectious Disease"/>
            <person name="Wu L."/>
            <person name="Ma J."/>
        </authorList>
    </citation>
    <scope>NUCLEOTIDE SEQUENCE [LARGE SCALE GENOMIC DNA]</scope>
    <source>
        <strain evidence="2">JCM 16898</strain>
    </source>
</reference>
<sequence length="82" mass="9138">MLDDFTLSLTNRLLGDERPANLTRELHGSWISFATTGDPAVAGRPEYEPGSRYTMVFDEKTAVVSDPEGERRACWDHVPLDG</sequence>
<dbReference type="EMBL" id="BAAAZN010000002">
    <property type="protein sequence ID" value="GAA3532791.1"/>
    <property type="molecule type" value="Genomic_DNA"/>
</dbReference>
<organism evidence="1 2">
    <name type="scientific">Amycolatopsis ultiminotia</name>
    <dbReference type="NCBI Taxonomy" id="543629"/>
    <lineage>
        <taxon>Bacteria</taxon>
        <taxon>Bacillati</taxon>
        <taxon>Actinomycetota</taxon>
        <taxon>Actinomycetes</taxon>
        <taxon>Pseudonocardiales</taxon>
        <taxon>Pseudonocardiaceae</taxon>
        <taxon>Amycolatopsis</taxon>
    </lineage>
</organism>
<dbReference type="Gene3D" id="3.40.50.1820">
    <property type="entry name" value="alpha/beta hydrolase"/>
    <property type="match status" value="1"/>
</dbReference>
<dbReference type="SUPFAM" id="SSF53474">
    <property type="entry name" value="alpha/beta-Hydrolases"/>
    <property type="match status" value="1"/>
</dbReference>
<accession>A0ABP6VBS9</accession>
<evidence type="ECO:0000313" key="2">
    <source>
        <dbReference type="Proteomes" id="UP001500689"/>
    </source>
</evidence>
<evidence type="ECO:0000313" key="1">
    <source>
        <dbReference type="EMBL" id="GAA3532791.1"/>
    </source>
</evidence>
<dbReference type="InterPro" id="IPR029058">
    <property type="entry name" value="AB_hydrolase_fold"/>
</dbReference>
<protein>
    <recommendedName>
        <fullName evidence="3">Lipocalin-like domain-containing protein</fullName>
    </recommendedName>
</protein>
<evidence type="ECO:0008006" key="3">
    <source>
        <dbReference type="Google" id="ProtNLM"/>
    </source>
</evidence>
<keyword evidence="2" id="KW-1185">Reference proteome</keyword>
<proteinExistence type="predicted"/>
<comment type="caution">
    <text evidence="1">The sequence shown here is derived from an EMBL/GenBank/DDBJ whole genome shotgun (WGS) entry which is preliminary data.</text>
</comment>
<dbReference type="Proteomes" id="UP001500689">
    <property type="component" value="Unassembled WGS sequence"/>
</dbReference>
<gene>
    <name evidence="1" type="ORF">GCM10022222_15140</name>
</gene>